<reference evidence="2" key="1">
    <citation type="submission" date="2022-12" db="EMBL/GenBank/DDBJ databases">
        <title>Marinomonas 15G1-11 sp. nov, isolated from marine algae.</title>
        <authorList>
            <person name="Butt M."/>
            <person name="Choi D.G."/>
            <person name="Kim J.M."/>
            <person name="Lee J.K."/>
            <person name="Baek J.H."/>
            <person name="Jeon C.O."/>
        </authorList>
    </citation>
    <scope>NUCLEOTIDE SEQUENCE</scope>
    <source>
        <strain evidence="2">15G1-11</strain>
    </source>
</reference>
<protein>
    <submittedName>
        <fullName evidence="2">DUF2946 domain-containing protein</fullName>
    </submittedName>
</protein>
<dbReference type="RefSeq" id="WP_269123203.1">
    <property type="nucleotide sequence ID" value="NZ_JAPUBN010000011.1"/>
</dbReference>
<keyword evidence="3" id="KW-1185">Reference proteome</keyword>
<name>A0ABT4JRB3_9GAMM</name>
<organism evidence="2 3">
    <name type="scientific">Marinomonas phaeophyticola</name>
    <dbReference type="NCBI Taxonomy" id="3004091"/>
    <lineage>
        <taxon>Bacteria</taxon>
        <taxon>Pseudomonadati</taxon>
        <taxon>Pseudomonadota</taxon>
        <taxon>Gammaproteobacteria</taxon>
        <taxon>Oceanospirillales</taxon>
        <taxon>Oceanospirillaceae</taxon>
        <taxon>Marinomonas</taxon>
    </lineage>
</organism>
<evidence type="ECO:0000313" key="3">
    <source>
        <dbReference type="Proteomes" id="UP001149719"/>
    </source>
</evidence>
<keyword evidence="1" id="KW-0812">Transmembrane</keyword>
<proteinExistence type="predicted"/>
<dbReference type="Proteomes" id="UP001149719">
    <property type="component" value="Unassembled WGS sequence"/>
</dbReference>
<gene>
    <name evidence="2" type="ORF">O1D97_04520</name>
</gene>
<keyword evidence="1" id="KW-0472">Membrane</keyword>
<feature type="transmembrane region" description="Helical" evidence="1">
    <location>
        <begin position="16"/>
        <end position="34"/>
    </location>
</feature>
<feature type="transmembrane region" description="Helical" evidence="1">
    <location>
        <begin position="114"/>
        <end position="134"/>
    </location>
</feature>
<evidence type="ECO:0000256" key="1">
    <source>
        <dbReference type="SAM" id="Phobius"/>
    </source>
</evidence>
<dbReference type="EMBL" id="JAPUBN010000011">
    <property type="protein sequence ID" value="MCZ2720927.1"/>
    <property type="molecule type" value="Genomic_DNA"/>
</dbReference>
<keyword evidence="1" id="KW-1133">Transmembrane helix</keyword>
<sequence>MTFRLQSIQQTKTEKSVLISLCSVLLIYFAPFFWQLCSALVDPYSFDSSHDLSHNPKSYVSVGHDHHQYTQRTFSLKEPQLAIGAASQLNLFETCSYCSLLFHLNWLDVKPFELIALAKATYPILFLATLATIINSRFTSLKPRAPPQPI</sequence>
<comment type="caution">
    <text evidence="2">The sequence shown here is derived from an EMBL/GenBank/DDBJ whole genome shotgun (WGS) entry which is preliminary data.</text>
</comment>
<evidence type="ECO:0000313" key="2">
    <source>
        <dbReference type="EMBL" id="MCZ2720927.1"/>
    </source>
</evidence>
<accession>A0ABT4JRB3</accession>
<dbReference type="Pfam" id="PF11162">
    <property type="entry name" value="DUF2946"/>
    <property type="match status" value="1"/>
</dbReference>
<dbReference type="InterPro" id="IPR021333">
    <property type="entry name" value="DUF2946"/>
</dbReference>